<evidence type="ECO:0000313" key="1">
    <source>
        <dbReference type="EMBL" id="KAE9464818.1"/>
    </source>
</evidence>
<gene>
    <name evidence="1" type="ORF">C3L33_03273</name>
</gene>
<dbReference type="Proteomes" id="UP000428333">
    <property type="component" value="Linkage Group LG02"/>
</dbReference>
<sequence>MGETECDEVVLIPNTVMSEDILKGFENSEELIRVRHGFRLAIIRYLRGASPAASAAAAAVVEWPLKRQFAIAEVICLTFGTSSDQTDRSDFFEEDTL</sequence>
<accession>A0A6A4MF79</accession>
<keyword evidence="2" id="KW-1185">Reference proteome</keyword>
<protein>
    <submittedName>
        <fullName evidence="1">Uncharacterized protein</fullName>
    </submittedName>
</protein>
<name>A0A6A4MF79_9ERIC</name>
<dbReference type="AlphaFoldDB" id="A0A6A4MF79"/>
<feature type="non-terminal residue" evidence="1">
    <location>
        <position position="1"/>
    </location>
</feature>
<dbReference type="EMBL" id="QEFC01000322">
    <property type="protein sequence ID" value="KAE9464818.1"/>
    <property type="molecule type" value="Genomic_DNA"/>
</dbReference>
<reference evidence="1 2" key="1">
    <citation type="journal article" date="2019" name="Genome Biol. Evol.">
        <title>The Rhododendron genome and chromosomal organization provide insight into shared whole-genome duplications across the heath family (Ericaceae).</title>
        <authorList>
            <person name="Soza V.L."/>
            <person name="Lindsley D."/>
            <person name="Waalkes A."/>
            <person name="Ramage E."/>
            <person name="Patwardhan R.P."/>
            <person name="Burton J.N."/>
            <person name="Adey A."/>
            <person name="Kumar A."/>
            <person name="Qiu R."/>
            <person name="Shendure J."/>
            <person name="Hall B."/>
        </authorList>
    </citation>
    <scope>NUCLEOTIDE SEQUENCE [LARGE SCALE GENOMIC DNA]</scope>
    <source>
        <strain evidence="1">RSF 1966-606</strain>
    </source>
</reference>
<evidence type="ECO:0000313" key="2">
    <source>
        <dbReference type="Proteomes" id="UP000428333"/>
    </source>
</evidence>
<organism evidence="1 2">
    <name type="scientific">Rhododendron williamsianum</name>
    <dbReference type="NCBI Taxonomy" id="262921"/>
    <lineage>
        <taxon>Eukaryota</taxon>
        <taxon>Viridiplantae</taxon>
        <taxon>Streptophyta</taxon>
        <taxon>Embryophyta</taxon>
        <taxon>Tracheophyta</taxon>
        <taxon>Spermatophyta</taxon>
        <taxon>Magnoliopsida</taxon>
        <taxon>eudicotyledons</taxon>
        <taxon>Gunneridae</taxon>
        <taxon>Pentapetalae</taxon>
        <taxon>asterids</taxon>
        <taxon>Ericales</taxon>
        <taxon>Ericaceae</taxon>
        <taxon>Ericoideae</taxon>
        <taxon>Rhodoreae</taxon>
        <taxon>Rhododendron</taxon>
    </lineage>
</organism>
<comment type="caution">
    <text evidence="1">The sequence shown here is derived from an EMBL/GenBank/DDBJ whole genome shotgun (WGS) entry which is preliminary data.</text>
</comment>
<proteinExistence type="predicted"/>